<protein>
    <recommendedName>
        <fullName evidence="1">Polymerase nucleotidyl transferase domain-containing protein</fullName>
    </recommendedName>
</protein>
<organism evidence="2 3">
    <name type="scientific">Aidingimonas halophila</name>
    <dbReference type="NCBI Taxonomy" id="574349"/>
    <lineage>
        <taxon>Bacteria</taxon>
        <taxon>Pseudomonadati</taxon>
        <taxon>Pseudomonadota</taxon>
        <taxon>Gammaproteobacteria</taxon>
        <taxon>Oceanospirillales</taxon>
        <taxon>Halomonadaceae</taxon>
        <taxon>Aidingimonas</taxon>
    </lineage>
</organism>
<evidence type="ECO:0000259" key="1">
    <source>
        <dbReference type="Pfam" id="PF01909"/>
    </source>
</evidence>
<dbReference type="RefSeq" id="WP_092570380.1">
    <property type="nucleotide sequence ID" value="NZ_BMXH01000005.1"/>
</dbReference>
<sequence>MRISQKQAETIQSICQTWLGDDLDLRVYGSRLDDSRRGGDIDLLVITPDPVSRLKRAQLTMALEDALGIAVDVLCHQAGTTPSPFASIALNQAHPLRSVA</sequence>
<dbReference type="Proteomes" id="UP000198500">
    <property type="component" value="Unassembled WGS sequence"/>
</dbReference>
<dbReference type="InterPro" id="IPR002934">
    <property type="entry name" value="Polymerase_NTP_transf_dom"/>
</dbReference>
<dbReference type="Pfam" id="PF01909">
    <property type="entry name" value="NTP_transf_2"/>
    <property type="match status" value="1"/>
</dbReference>
<evidence type="ECO:0000313" key="3">
    <source>
        <dbReference type="Proteomes" id="UP000198500"/>
    </source>
</evidence>
<evidence type="ECO:0000313" key="2">
    <source>
        <dbReference type="EMBL" id="SDX62427.1"/>
    </source>
</evidence>
<dbReference type="SUPFAM" id="SSF81301">
    <property type="entry name" value="Nucleotidyltransferase"/>
    <property type="match status" value="1"/>
</dbReference>
<dbReference type="GO" id="GO:0016779">
    <property type="term" value="F:nucleotidyltransferase activity"/>
    <property type="evidence" value="ECO:0007669"/>
    <property type="project" value="InterPro"/>
</dbReference>
<dbReference type="InterPro" id="IPR043519">
    <property type="entry name" value="NT_sf"/>
</dbReference>
<keyword evidence="3" id="KW-1185">Reference proteome</keyword>
<gene>
    <name evidence="2" type="ORF">SAMN05443545_106213</name>
</gene>
<dbReference type="Gene3D" id="3.30.460.10">
    <property type="entry name" value="Beta Polymerase, domain 2"/>
    <property type="match status" value="1"/>
</dbReference>
<proteinExistence type="predicted"/>
<reference evidence="2 3" key="1">
    <citation type="submission" date="2016-10" db="EMBL/GenBank/DDBJ databases">
        <authorList>
            <person name="de Groot N.N."/>
        </authorList>
    </citation>
    <scope>NUCLEOTIDE SEQUENCE [LARGE SCALE GENOMIC DNA]</scope>
    <source>
        <strain evidence="2 3">DSM 19219</strain>
    </source>
</reference>
<dbReference type="CDD" id="cd05403">
    <property type="entry name" value="NT_KNTase_like"/>
    <property type="match status" value="1"/>
</dbReference>
<dbReference type="STRING" id="574349.SAMN05443545_106213"/>
<dbReference type="EMBL" id="FNNI01000006">
    <property type="protein sequence ID" value="SDX62427.1"/>
    <property type="molecule type" value="Genomic_DNA"/>
</dbReference>
<accession>A0A1H3D7T0</accession>
<name>A0A1H3D7T0_9GAMM</name>
<dbReference type="OrthoDB" id="14556at2"/>
<dbReference type="AlphaFoldDB" id="A0A1H3D7T0"/>
<feature type="domain" description="Polymerase nucleotidyl transferase" evidence="1">
    <location>
        <begin position="10"/>
        <end position="74"/>
    </location>
</feature>